<feature type="transmembrane region" description="Helical" evidence="7">
    <location>
        <begin position="35"/>
        <end position="58"/>
    </location>
</feature>
<keyword evidence="3 7" id="KW-0812">Transmembrane</keyword>
<feature type="transmembrane region" description="Helical" evidence="7">
    <location>
        <begin position="222"/>
        <end position="247"/>
    </location>
</feature>
<evidence type="ECO:0000256" key="5">
    <source>
        <dbReference type="ARBA" id="ARBA00023136"/>
    </source>
</evidence>
<dbReference type="InterPro" id="IPR018499">
    <property type="entry name" value="Tetraspanin/Peripherin"/>
</dbReference>
<dbReference type="GO" id="GO:0005886">
    <property type="term" value="C:plasma membrane"/>
    <property type="evidence" value="ECO:0007669"/>
    <property type="project" value="TreeGrafter"/>
</dbReference>
<dbReference type="EMBL" id="CAJOBZ010000002">
    <property type="protein sequence ID" value="CAF4757078.1"/>
    <property type="molecule type" value="Genomic_DNA"/>
</dbReference>
<comment type="subcellular location">
    <subcellularLocation>
        <location evidence="1 7">Membrane</location>
        <topology evidence="1 7">Multi-pass membrane protein</topology>
    </subcellularLocation>
</comment>
<protein>
    <recommendedName>
        <fullName evidence="7">Tetraspanin</fullName>
    </recommendedName>
</protein>
<reference evidence="8" key="1">
    <citation type="submission" date="2021-02" db="EMBL/GenBank/DDBJ databases">
        <authorList>
            <person name="Steward A R."/>
        </authorList>
    </citation>
    <scope>NUCLEOTIDE SEQUENCE</scope>
</reference>
<organism evidence="8 9">
    <name type="scientific">Pieris macdunnoughi</name>
    <dbReference type="NCBI Taxonomy" id="345717"/>
    <lineage>
        <taxon>Eukaryota</taxon>
        <taxon>Metazoa</taxon>
        <taxon>Ecdysozoa</taxon>
        <taxon>Arthropoda</taxon>
        <taxon>Hexapoda</taxon>
        <taxon>Insecta</taxon>
        <taxon>Pterygota</taxon>
        <taxon>Neoptera</taxon>
        <taxon>Endopterygota</taxon>
        <taxon>Lepidoptera</taxon>
        <taxon>Glossata</taxon>
        <taxon>Ditrysia</taxon>
        <taxon>Papilionoidea</taxon>
        <taxon>Pieridae</taxon>
        <taxon>Pierinae</taxon>
        <taxon>Pieris</taxon>
    </lineage>
</organism>
<gene>
    <name evidence="8" type="ORF">PMACD_LOCUS1070</name>
</gene>
<evidence type="ECO:0000313" key="9">
    <source>
        <dbReference type="Proteomes" id="UP000663880"/>
    </source>
</evidence>
<dbReference type="PRINTS" id="PR00259">
    <property type="entry name" value="TMFOUR"/>
</dbReference>
<proteinExistence type="inferred from homology"/>
<accession>A0A821LTZ4</accession>
<keyword evidence="4 7" id="KW-1133">Transmembrane helix</keyword>
<dbReference type="CDD" id="cd03127">
    <property type="entry name" value="tetraspanin_LEL"/>
    <property type="match status" value="1"/>
</dbReference>
<feature type="transmembrane region" description="Helical" evidence="7">
    <location>
        <begin position="106"/>
        <end position="128"/>
    </location>
</feature>
<dbReference type="Proteomes" id="UP000663880">
    <property type="component" value="Unassembled WGS sequence"/>
</dbReference>
<dbReference type="InterPro" id="IPR008952">
    <property type="entry name" value="Tetraspanin_EC2_sf"/>
</dbReference>
<evidence type="ECO:0000256" key="3">
    <source>
        <dbReference type="ARBA" id="ARBA00022692"/>
    </source>
</evidence>
<feature type="disulfide bond" evidence="6">
    <location>
        <begin position="166"/>
        <end position="187"/>
    </location>
</feature>
<evidence type="ECO:0000256" key="6">
    <source>
        <dbReference type="PIRSR" id="PIRSR002419-1"/>
    </source>
</evidence>
<evidence type="ECO:0000256" key="7">
    <source>
        <dbReference type="RuleBase" id="RU361218"/>
    </source>
</evidence>
<dbReference type="Pfam" id="PF00335">
    <property type="entry name" value="Tetraspanin"/>
    <property type="match status" value="1"/>
</dbReference>
<dbReference type="PIRSF" id="PIRSF002419">
    <property type="entry name" value="Tetraspanin"/>
    <property type="match status" value="1"/>
</dbReference>
<keyword evidence="6" id="KW-1015">Disulfide bond</keyword>
<sequence length="256" mass="28601">MAQVQGFSKTYPSNHMNATMEDPFKHLALITFMKTVLFAFNFIFWVTGICILIVGLWAEFDLYQYMNLSPDFTGAAPHVIIGISTLMVITSSVAFSCIVKGQPVLLFIYGSFMLCIFMMEVGLSSSVVCFRDGYAQGLYEGLTETLKNYDPIKTNFDFAQSAMQCCGVSNYTDWIWFSPQRVIPTSCCINTTHCVTANYNDVYQRGCYAVIYMNIKDNMDKIISMAVITSVLPLGGAAMSCCLGNFIRRTKYDAIG</sequence>
<dbReference type="AlphaFoldDB" id="A0A821LTZ4"/>
<keyword evidence="9" id="KW-1185">Reference proteome</keyword>
<feature type="transmembrane region" description="Helical" evidence="7">
    <location>
        <begin position="78"/>
        <end position="99"/>
    </location>
</feature>
<name>A0A821LTZ4_9NEOP</name>
<dbReference type="InterPro" id="IPR000301">
    <property type="entry name" value="Tetraspanin_animals"/>
</dbReference>
<evidence type="ECO:0000256" key="4">
    <source>
        <dbReference type="ARBA" id="ARBA00022989"/>
    </source>
</evidence>
<keyword evidence="5 7" id="KW-0472">Membrane</keyword>
<dbReference type="OrthoDB" id="9972904at2759"/>
<comment type="similarity">
    <text evidence="2 7">Belongs to the tetraspanin (TM4SF) family.</text>
</comment>
<evidence type="ECO:0000256" key="1">
    <source>
        <dbReference type="ARBA" id="ARBA00004141"/>
    </source>
</evidence>
<evidence type="ECO:0000256" key="2">
    <source>
        <dbReference type="ARBA" id="ARBA00006840"/>
    </source>
</evidence>
<dbReference type="SUPFAM" id="SSF48652">
    <property type="entry name" value="Tetraspanin"/>
    <property type="match status" value="1"/>
</dbReference>
<dbReference type="Gene3D" id="1.10.1450.10">
    <property type="entry name" value="Tetraspanin"/>
    <property type="match status" value="1"/>
</dbReference>
<dbReference type="PANTHER" id="PTHR19282">
    <property type="entry name" value="TETRASPANIN"/>
    <property type="match status" value="1"/>
</dbReference>
<dbReference type="PANTHER" id="PTHR19282:SF252">
    <property type="entry name" value="TETRASPANIN"/>
    <property type="match status" value="1"/>
</dbReference>
<comment type="caution">
    <text evidence="8">The sequence shown here is derived from an EMBL/GenBank/DDBJ whole genome shotgun (WGS) entry which is preliminary data.</text>
</comment>
<evidence type="ECO:0000313" key="8">
    <source>
        <dbReference type="EMBL" id="CAF4757078.1"/>
    </source>
</evidence>